<dbReference type="Proteomes" id="UP000512167">
    <property type="component" value="Chromosome"/>
</dbReference>
<sequence length="78" mass="8739">MEYEQIIEEIKEVIELIRPYINRDGGDIEFVKFEDGIVFVRFSGACVGCAAMDSTMNDLVEDTLLERVPGVIGVELVV</sequence>
<dbReference type="GO" id="GO:0051536">
    <property type="term" value="F:iron-sulfur cluster binding"/>
    <property type="evidence" value="ECO:0007669"/>
    <property type="project" value="InterPro"/>
</dbReference>
<evidence type="ECO:0000313" key="3">
    <source>
        <dbReference type="EMBL" id="QLY40491.1"/>
    </source>
</evidence>
<dbReference type="RefSeq" id="WP_312031329.1">
    <property type="nucleotide sequence ID" value="NZ_CP051151.1"/>
</dbReference>
<feature type="domain" description="NIF system FeS cluster assembly NifU C-terminal" evidence="2">
    <location>
        <begin position="10"/>
        <end position="75"/>
    </location>
</feature>
<keyword evidence="4" id="KW-1185">Reference proteome</keyword>
<organism evidence="3 4">
    <name type="scientific">Hujiaoplasma nucleasis</name>
    <dbReference type="NCBI Taxonomy" id="2725268"/>
    <lineage>
        <taxon>Bacteria</taxon>
        <taxon>Bacillati</taxon>
        <taxon>Mycoplasmatota</taxon>
        <taxon>Mollicutes</taxon>
        <taxon>Candidatus Izemoplasmatales</taxon>
        <taxon>Hujiaoplasmataceae</taxon>
        <taxon>Hujiaoplasma</taxon>
    </lineage>
</organism>
<dbReference type="Pfam" id="PF01106">
    <property type="entry name" value="NifU"/>
    <property type="match status" value="1"/>
</dbReference>
<evidence type="ECO:0000259" key="2">
    <source>
        <dbReference type="Pfam" id="PF01106"/>
    </source>
</evidence>
<proteinExistence type="predicted"/>
<dbReference type="GO" id="GO:0005506">
    <property type="term" value="F:iron ion binding"/>
    <property type="evidence" value="ECO:0007669"/>
    <property type="project" value="InterPro"/>
</dbReference>
<gene>
    <name evidence="3" type="ORF">HF295_06350</name>
</gene>
<dbReference type="KEGG" id="tbk:HF295_06350"/>
<reference evidence="3 4" key="1">
    <citation type="submission" date="2020-04" db="EMBL/GenBank/DDBJ databases">
        <authorList>
            <person name="Zheng R.K."/>
            <person name="Sun C.M."/>
        </authorList>
    </citation>
    <scope>NUCLEOTIDE SEQUENCE [LARGE SCALE GENOMIC DNA]</scope>
    <source>
        <strain evidence="4">zrk29</strain>
    </source>
</reference>
<name>A0A7L6N4K2_9MOLU</name>
<dbReference type="AlphaFoldDB" id="A0A7L6N4K2"/>
<accession>A0A7L6N4K2</accession>
<protein>
    <submittedName>
        <fullName evidence="3">NifU family protein</fullName>
    </submittedName>
</protein>
<evidence type="ECO:0000256" key="1">
    <source>
        <dbReference type="ARBA" id="ARBA00049958"/>
    </source>
</evidence>
<dbReference type="EMBL" id="CP051151">
    <property type="protein sequence ID" value="QLY40491.1"/>
    <property type="molecule type" value="Genomic_DNA"/>
</dbReference>
<dbReference type="InterPro" id="IPR034904">
    <property type="entry name" value="FSCA_dom_sf"/>
</dbReference>
<dbReference type="InterPro" id="IPR001075">
    <property type="entry name" value="NIF_FeS_clus_asmbl_NifU_C"/>
</dbReference>
<comment type="function">
    <text evidence="1">May be involved in the formation or repair of [Fe-S] clusters present in iron-sulfur proteins.</text>
</comment>
<dbReference type="GO" id="GO:0016226">
    <property type="term" value="P:iron-sulfur cluster assembly"/>
    <property type="evidence" value="ECO:0007669"/>
    <property type="project" value="InterPro"/>
</dbReference>
<dbReference type="Gene3D" id="3.30.300.130">
    <property type="entry name" value="Fe-S cluster assembly (FSCA)"/>
    <property type="match status" value="1"/>
</dbReference>
<dbReference type="SUPFAM" id="SSF117916">
    <property type="entry name" value="Fe-S cluster assembly (FSCA) domain-like"/>
    <property type="match status" value="1"/>
</dbReference>
<dbReference type="PANTHER" id="PTHR11178">
    <property type="entry name" value="IRON-SULFUR CLUSTER SCAFFOLD PROTEIN NFU-RELATED"/>
    <property type="match status" value="1"/>
</dbReference>
<evidence type="ECO:0000313" key="4">
    <source>
        <dbReference type="Proteomes" id="UP000512167"/>
    </source>
</evidence>